<keyword evidence="10" id="KW-0407">Ion channel</keyword>
<organism evidence="15 16">
    <name type="scientific">Riccia sorocarpa</name>
    <dbReference type="NCBI Taxonomy" id="122646"/>
    <lineage>
        <taxon>Eukaryota</taxon>
        <taxon>Viridiplantae</taxon>
        <taxon>Streptophyta</taxon>
        <taxon>Embryophyta</taxon>
        <taxon>Marchantiophyta</taxon>
        <taxon>Marchantiopsida</taxon>
        <taxon>Marchantiidae</taxon>
        <taxon>Marchantiales</taxon>
        <taxon>Ricciaceae</taxon>
        <taxon>Riccia</taxon>
    </lineage>
</organism>
<dbReference type="SUPFAM" id="SSF81324">
    <property type="entry name" value="Voltage-gated potassium channels"/>
    <property type="match status" value="1"/>
</dbReference>
<feature type="transmembrane region" description="Helical" evidence="12">
    <location>
        <begin position="485"/>
        <end position="506"/>
    </location>
</feature>
<dbReference type="PANTHER" id="PTHR10027:SF39">
    <property type="entry name" value="CALCIUM-ACTIVATED POTASSIUM CHANNEL BK ALPHA SUBUNIT DOMAIN-CONTAINING PROTEIN"/>
    <property type="match status" value="1"/>
</dbReference>
<evidence type="ECO:0000259" key="14">
    <source>
        <dbReference type="Pfam" id="PF22614"/>
    </source>
</evidence>
<evidence type="ECO:0000256" key="4">
    <source>
        <dbReference type="ARBA" id="ARBA00022692"/>
    </source>
</evidence>
<keyword evidence="9 12" id="KW-0472">Membrane</keyword>
<keyword evidence="4 12" id="KW-0812">Transmembrane</keyword>
<keyword evidence="8" id="KW-0406">Ion transport</keyword>
<dbReference type="GO" id="GO:0005267">
    <property type="term" value="F:potassium channel activity"/>
    <property type="evidence" value="ECO:0007669"/>
    <property type="project" value="UniProtKB-KW"/>
</dbReference>
<evidence type="ECO:0008006" key="17">
    <source>
        <dbReference type="Google" id="ProtNLM"/>
    </source>
</evidence>
<evidence type="ECO:0000256" key="8">
    <source>
        <dbReference type="ARBA" id="ARBA00023065"/>
    </source>
</evidence>
<evidence type="ECO:0000256" key="1">
    <source>
        <dbReference type="ARBA" id="ARBA00004141"/>
    </source>
</evidence>
<name>A0ABD3HY63_9MARC</name>
<dbReference type="Gene3D" id="1.10.287.70">
    <property type="match status" value="1"/>
</dbReference>
<evidence type="ECO:0000313" key="16">
    <source>
        <dbReference type="Proteomes" id="UP001633002"/>
    </source>
</evidence>
<feature type="transmembrane region" description="Helical" evidence="12">
    <location>
        <begin position="365"/>
        <end position="386"/>
    </location>
</feature>
<keyword evidence="16" id="KW-1185">Reference proteome</keyword>
<dbReference type="GO" id="GO:0016020">
    <property type="term" value="C:membrane"/>
    <property type="evidence" value="ECO:0007669"/>
    <property type="project" value="UniProtKB-SubCell"/>
</dbReference>
<feature type="region of interest" description="Disordered" evidence="11">
    <location>
        <begin position="236"/>
        <end position="256"/>
    </location>
</feature>
<dbReference type="Pfam" id="PF00520">
    <property type="entry name" value="Ion_trans"/>
    <property type="match status" value="1"/>
</dbReference>
<sequence>MSSSERKKGRRLSVPDHVADPSRDSGSHSPTREKYEIMLPSNEAPEPELLPASRDTSELPNASGYPESSTPLRGTLEVEPQVGSVIQMDASSASENPPAASLWHSGVEVSVSRSGPTSSWELASTDPVEQVEFLASSSTQSLERQTEPHPRNTGGELWNFHPSLVPPSSLDDAGPYKAADRVVTPVSHSMSELEITTEPILRMGNGMRSRNPSKIDNAGRSPLGRGEISESFLQGSVGNAGEDGGRNTVGESSSSSKGYKQFVDLSESVPLVPRTMPLSPPRCVVSRENQRFFQHYAEFPLNVLSWDGMKKLVSKRWRSFNNWNNRRTLKRIKASLPILRTYHDAILYGEVPVNLKARTRIRAGWIGFLWHIVEFSLGVISAGLYVYSTYHKEERDSVFIQVQNIISVAFLADYLIRLYTEKSRFYYVFSFWGAMDFVSAVPVILIFREKIAGQDFIKLLHFVRLVRIFALINKSHVGRSVNQQVVLLSVGTLVVILLFAGIVQWIEYYTAPVAVRNSCPESGCLSFWAAFYFLIVTVGTVGFGDITPKTILGQFVICVAIVAALTVIPIRVKHITSLASLSPYGGSVSSRKLLGSRFVILGGGISFLAVQNFLAEFFKRTSQQEFDAFPVRVVIMGSNRPSFELKQVLIRYQGRAEFIEGSPLRVEDLERVSAHKALAVLLMAYQETQVIKFIQVLSLKFGLRRSNHVYFGSIVSA</sequence>
<evidence type="ECO:0000259" key="13">
    <source>
        <dbReference type="Pfam" id="PF00520"/>
    </source>
</evidence>
<keyword evidence="2" id="KW-0813">Transport</keyword>
<feature type="transmembrane region" description="Helical" evidence="12">
    <location>
        <begin position="398"/>
        <end position="416"/>
    </location>
</feature>
<dbReference type="EMBL" id="JBJQOH010000003">
    <property type="protein sequence ID" value="KAL3695006.1"/>
    <property type="molecule type" value="Genomic_DNA"/>
</dbReference>
<reference evidence="15 16" key="1">
    <citation type="submission" date="2024-09" db="EMBL/GenBank/DDBJ databases">
        <title>Chromosome-scale assembly of Riccia sorocarpa.</title>
        <authorList>
            <person name="Paukszto L."/>
        </authorList>
    </citation>
    <scope>NUCLEOTIDE SEQUENCE [LARGE SCALE GENOMIC DNA]</scope>
    <source>
        <strain evidence="15">LP-2024</strain>
        <tissue evidence="15">Aerial parts of the thallus</tissue>
    </source>
</reference>
<keyword evidence="3" id="KW-0633">Potassium transport</keyword>
<dbReference type="InterPro" id="IPR047871">
    <property type="entry name" value="K_chnl_Slo-like"/>
</dbReference>
<feature type="region of interest" description="Disordered" evidence="11">
    <location>
        <begin position="203"/>
        <end position="224"/>
    </location>
</feature>
<feature type="domain" description="RCK N-terminal" evidence="14">
    <location>
        <begin position="597"/>
        <end position="688"/>
    </location>
</feature>
<keyword evidence="5" id="KW-0631">Potassium channel</keyword>
<keyword evidence="7 12" id="KW-1133">Transmembrane helix</keyword>
<dbReference type="PANTHER" id="PTHR10027">
    <property type="entry name" value="CALCIUM-ACTIVATED POTASSIUM CHANNEL ALPHA CHAIN"/>
    <property type="match status" value="1"/>
</dbReference>
<evidence type="ECO:0000256" key="5">
    <source>
        <dbReference type="ARBA" id="ARBA00022826"/>
    </source>
</evidence>
<dbReference type="Proteomes" id="UP001633002">
    <property type="component" value="Unassembled WGS sequence"/>
</dbReference>
<proteinExistence type="predicted"/>
<feature type="transmembrane region" description="Helical" evidence="12">
    <location>
        <begin position="425"/>
        <end position="444"/>
    </location>
</feature>
<evidence type="ECO:0000256" key="10">
    <source>
        <dbReference type="ARBA" id="ARBA00023303"/>
    </source>
</evidence>
<protein>
    <recommendedName>
        <fullName evidence="17">Ion transport domain-containing protein</fullName>
    </recommendedName>
</protein>
<feature type="transmembrane region" description="Helical" evidence="12">
    <location>
        <begin position="592"/>
        <end position="614"/>
    </location>
</feature>
<evidence type="ECO:0000313" key="15">
    <source>
        <dbReference type="EMBL" id="KAL3695006.1"/>
    </source>
</evidence>
<dbReference type="InterPro" id="IPR005821">
    <property type="entry name" value="Ion_trans_dom"/>
</dbReference>
<feature type="transmembrane region" description="Helical" evidence="12">
    <location>
        <begin position="526"/>
        <end position="544"/>
    </location>
</feature>
<evidence type="ECO:0000256" key="11">
    <source>
        <dbReference type="SAM" id="MobiDB-lite"/>
    </source>
</evidence>
<dbReference type="InterPro" id="IPR003148">
    <property type="entry name" value="RCK_N"/>
</dbReference>
<dbReference type="AlphaFoldDB" id="A0ABD3HY63"/>
<evidence type="ECO:0000256" key="6">
    <source>
        <dbReference type="ARBA" id="ARBA00022958"/>
    </source>
</evidence>
<keyword evidence="6" id="KW-0630">Potassium</keyword>
<feature type="transmembrane region" description="Helical" evidence="12">
    <location>
        <begin position="551"/>
        <end position="572"/>
    </location>
</feature>
<gene>
    <name evidence="15" type="ORF">R1sor_008657</name>
</gene>
<evidence type="ECO:0000256" key="3">
    <source>
        <dbReference type="ARBA" id="ARBA00022538"/>
    </source>
</evidence>
<evidence type="ECO:0000256" key="9">
    <source>
        <dbReference type="ARBA" id="ARBA00023136"/>
    </source>
</evidence>
<accession>A0ABD3HY63</accession>
<evidence type="ECO:0000256" key="12">
    <source>
        <dbReference type="SAM" id="Phobius"/>
    </source>
</evidence>
<feature type="compositionally biased region" description="Basic and acidic residues" evidence="11">
    <location>
        <begin position="13"/>
        <end position="36"/>
    </location>
</feature>
<comment type="subcellular location">
    <subcellularLocation>
        <location evidence="1">Membrane</location>
        <topology evidence="1">Multi-pass membrane protein</topology>
    </subcellularLocation>
</comment>
<comment type="caution">
    <text evidence="15">The sequence shown here is derived from an EMBL/GenBank/DDBJ whole genome shotgun (WGS) entry which is preliminary data.</text>
</comment>
<dbReference type="Pfam" id="PF22614">
    <property type="entry name" value="Slo-like_RCK"/>
    <property type="match status" value="1"/>
</dbReference>
<evidence type="ECO:0000256" key="7">
    <source>
        <dbReference type="ARBA" id="ARBA00022989"/>
    </source>
</evidence>
<feature type="region of interest" description="Disordered" evidence="11">
    <location>
        <begin position="1"/>
        <end position="76"/>
    </location>
</feature>
<dbReference type="PRINTS" id="PR00169">
    <property type="entry name" value="KCHANNEL"/>
</dbReference>
<feature type="domain" description="Ion transport" evidence="13">
    <location>
        <begin position="369"/>
        <end position="565"/>
    </location>
</feature>
<evidence type="ECO:0000256" key="2">
    <source>
        <dbReference type="ARBA" id="ARBA00022448"/>
    </source>
</evidence>